<dbReference type="Gene3D" id="3.30.300.30">
    <property type="match status" value="1"/>
</dbReference>
<dbReference type="GO" id="GO:0016874">
    <property type="term" value="F:ligase activity"/>
    <property type="evidence" value="ECO:0007669"/>
    <property type="project" value="UniProtKB-KW"/>
</dbReference>
<dbReference type="EMBL" id="OR166438">
    <property type="protein sequence ID" value="WMX25305.1"/>
    <property type="molecule type" value="Genomic_DNA"/>
</dbReference>
<dbReference type="PROSITE" id="PS50075">
    <property type="entry name" value="CARRIER"/>
    <property type="match status" value="1"/>
</dbReference>
<keyword evidence="3" id="KW-0597">Phosphoprotein</keyword>
<dbReference type="InterPro" id="IPR020845">
    <property type="entry name" value="AMP-binding_CS"/>
</dbReference>
<evidence type="ECO:0000259" key="8">
    <source>
        <dbReference type="PROSITE" id="PS50075"/>
    </source>
</evidence>
<dbReference type="AlphaFoldDB" id="A0AA51Z3D1"/>
<evidence type="ECO:0000313" key="9">
    <source>
        <dbReference type="EMBL" id="WMX25305.1"/>
    </source>
</evidence>
<dbReference type="InterPro" id="IPR000873">
    <property type="entry name" value="AMP-dep_synth/lig_dom"/>
</dbReference>
<keyword evidence="6" id="KW-0443">Lipid metabolism</keyword>
<dbReference type="InterPro" id="IPR036736">
    <property type="entry name" value="ACP-like_sf"/>
</dbReference>
<dbReference type="InterPro" id="IPR042099">
    <property type="entry name" value="ANL_N_sf"/>
</dbReference>
<keyword evidence="7" id="KW-1133">Transmembrane helix</keyword>
<dbReference type="RefSeq" id="WP_412982653.1">
    <property type="nucleotide sequence ID" value="NZ_JBIQNW010000063.1"/>
</dbReference>
<dbReference type="GO" id="GO:0005886">
    <property type="term" value="C:plasma membrane"/>
    <property type="evidence" value="ECO:0007669"/>
    <property type="project" value="TreeGrafter"/>
</dbReference>
<feature type="domain" description="Carrier" evidence="8">
    <location>
        <begin position="623"/>
        <end position="697"/>
    </location>
</feature>
<sequence length="708" mass="78409">MDNNLFSVPTRGEATLVDLLRKRALQQPRQVAYTFLVDGETEEVSLTYQALDQKARSLAVFLQSMKATGERALLLYPPGLEFIVAFFGCLYAGVTAVPVYPPRRNQRMTRLQAIVKDAQASFALTTTSVLTNIEHSLKQEPELAALHYIDTENLTNNFGQDWQPLKISMHSLAFLQYTSGSTGTPKGVMVSHGNLLHNEEMIKTAFQHTEETIFAGWLPLFHDMGLIGNVLQPLYLGIPSFLLSPTAFLQKPLRWLMAISRYKATTSGGPNFAYDLCVDKITSSQRSQLDLSNWEVAFSGSEPVRAETIERFSATFEDCGFRRSAFYPCYGMAEATLFVSGGLKTAPPVICSLKDKALKQNFVETARADQEDTRAIVGVGRSPLDQKIVIANPESLTKCPDGEIGEIWVCGLSVAGGYWKKPQETQQTFNAQLQDTGEGPFLRTGDLGFLLDGELFVTGRIKDMIIIRGQNHYPQDIELTVQKSHSALRPNCSAAFSVDIEGVERLVIVQDVERSYLRQLDVDEVVRAIRQAVSEQHELQVYAVVLLKTASIPKTSSGKIQRHACRDGFLNGSLDVVGDWTASPQQIDLVQLQQEVEALWEKVGNSDESETDGESLKLDFTEEVIASWLVSHLALSLKVSPNEIDIQEPFAAYGLDSAGAVSMTGELAEWLGCEIEPILFWEYPNIESVANHLAEEYSSLQTASQVLS</sequence>
<dbReference type="Pfam" id="PF23024">
    <property type="entry name" value="AMP-dom_DIP2-like"/>
    <property type="match status" value="1"/>
</dbReference>
<evidence type="ECO:0000256" key="2">
    <source>
        <dbReference type="ARBA" id="ARBA00022450"/>
    </source>
</evidence>
<dbReference type="GO" id="GO:0031177">
    <property type="term" value="F:phosphopantetheine binding"/>
    <property type="evidence" value="ECO:0007669"/>
    <property type="project" value="InterPro"/>
</dbReference>
<dbReference type="Gene3D" id="3.40.50.12780">
    <property type="entry name" value="N-terminal domain of ligase-like"/>
    <property type="match status" value="1"/>
</dbReference>
<comment type="similarity">
    <text evidence="1">Belongs to the ATP-dependent AMP-binding enzyme family.</text>
</comment>
<keyword evidence="5" id="KW-0276">Fatty acid metabolism</keyword>
<dbReference type="InterPro" id="IPR020806">
    <property type="entry name" value="PKS_PP-bd"/>
</dbReference>
<dbReference type="PANTHER" id="PTHR22754">
    <property type="entry name" value="DISCO-INTERACTING PROTEIN 2 DIP2 -RELATED"/>
    <property type="match status" value="1"/>
</dbReference>
<dbReference type="InterPro" id="IPR009081">
    <property type="entry name" value="PP-bd_ACP"/>
</dbReference>
<dbReference type="GO" id="GO:0006633">
    <property type="term" value="P:fatty acid biosynthetic process"/>
    <property type="evidence" value="ECO:0007669"/>
    <property type="project" value="TreeGrafter"/>
</dbReference>
<dbReference type="Gene3D" id="1.10.1200.10">
    <property type="entry name" value="ACP-like"/>
    <property type="match status" value="1"/>
</dbReference>
<dbReference type="SUPFAM" id="SSF47336">
    <property type="entry name" value="ACP-like"/>
    <property type="match status" value="1"/>
</dbReference>
<evidence type="ECO:0000256" key="5">
    <source>
        <dbReference type="ARBA" id="ARBA00022832"/>
    </source>
</evidence>
<keyword evidence="2" id="KW-0596">Phosphopantetheine</keyword>
<keyword evidence="7" id="KW-0812">Transmembrane</keyword>
<dbReference type="GO" id="GO:0071766">
    <property type="term" value="P:Actinobacterium-type cell wall biogenesis"/>
    <property type="evidence" value="ECO:0007669"/>
    <property type="project" value="UniProtKB-ARBA"/>
</dbReference>
<protein>
    <submittedName>
        <fullName evidence="9">MenA</fullName>
    </submittedName>
</protein>
<accession>A0AA51Z3D1</accession>
<proteinExistence type="inferred from homology"/>
<dbReference type="GO" id="GO:0070566">
    <property type="term" value="F:adenylyltransferase activity"/>
    <property type="evidence" value="ECO:0007669"/>
    <property type="project" value="TreeGrafter"/>
</dbReference>
<dbReference type="InterPro" id="IPR040097">
    <property type="entry name" value="FAAL/FAAC"/>
</dbReference>
<dbReference type="Pfam" id="PF00501">
    <property type="entry name" value="AMP-binding"/>
    <property type="match status" value="1"/>
</dbReference>
<feature type="transmembrane region" description="Helical" evidence="7">
    <location>
        <begin position="82"/>
        <end position="100"/>
    </location>
</feature>
<gene>
    <name evidence="9" type="primary">menA</name>
</gene>
<name>A0AA51Z3D1_9NOSO</name>
<keyword evidence="4" id="KW-0436">Ligase</keyword>
<dbReference type="SMART" id="SM01294">
    <property type="entry name" value="PKS_PP_betabranch"/>
    <property type="match status" value="1"/>
</dbReference>
<evidence type="ECO:0000256" key="6">
    <source>
        <dbReference type="ARBA" id="ARBA00023098"/>
    </source>
</evidence>
<dbReference type="PANTHER" id="PTHR22754:SF32">
    <property type="entry name" value="DISCO-INTERACTING PROTEIN 2"/>
    <property type="match status" value="1"/>
</dbReference>
<dbReference type="Pfam" id="PF00550">
    <property type="entry name" value="PP-binding"/>
    <property type="match status" value="1"/>
</dbReference>
<dbReference type="SMART" id="SM00823">
    <property type="entry name" value="PKS_PP"/>
    <property type="match status" value="1"/>
</dbReference>
<dbReference type="InterPro" id="IPR045851">
    <property type="entry name" value="AMP-bd_C_sf"/>
</dbReference>
<organism evidence="9">
    <name type="scientific">Nostoc sp. UIC 10607</name>
    <dbReference type="NCBI Taxonomy" id="3045935"/>
    <lineage>
        <taxon>Bacteria</taxon>
        <taxon>Bacillati</taxon>
        <taxon>Cyanobacteriota</taxon>
        <taxon>Cyanophyceae</taxon>
        <taxon>Nostocales</taxon>
        <taxon>Nostocaceae</taxon>
        <taxon>Nostoc</taxon>
    </lineage>
</organism>
<dbReference type="SUPFAM" id="SSF56801">
    <property type="entry name" value="Acetyl-CoA synthetase-like"/>
    <property type="match status" value="1"/>
</dbReference>
<evidence type="ECO:0000256" key="1">
    <source>
        <dbReference type="ARBA" id="ARBA00006432"/>
    </source>
</evidence>
<dbReference type="CDD" id="cd05931">
    <property type="entry name" value="FAAL"/>
    <property type="match status" value="1"/>
</dbReference>
<dbReference type="FunFam" id="3.40.50.12780:FF:000013">
    <property type="entry name" value="Long-chain-fatty-acid--AMP ligase FadD32"/>
    <property type="match status" value="1"/>
</dbReference>
<evidence type="ECO:0000256" key="7">
    <source>
        <dbReference type="SAM" id="Phobius"/>
    </source>
</evidence>
<keyword evidence="7" id="KW-0472">Membrane</keyword>
<evidence type="ECO:0000256" key="4">
    <source>
        <dbReference type="ARBA" id="ARBA00022598"/>
    </source>
</evidence>
<dbReference type="PROSITE" id="PS00455">
    <property type="entry name" value="AMP_BINDING"/>
    <property type="match status" value="1"/>
</dbReference>
<reference evidence="9" key="1">
    <citation type="submission" date="2023-06" db="EMBL/GenBank/DDBJ databases">
        <authorList>
            <person name="Davis L.J."/>
            <person name="Alexander K.L."/>
            <person name="Orjala J."/>
        </authorList>
    </citation>
    <scope>NUCLEOTIDE SEQUENCE</scope>
    <source>
        <strain evidence="9">UIC 10607</strain>
    </source>
</reference>
<dbReference type="InterPro" id="IPR025110">
    <property type="entry name" value="AMP-bd_C"/>
</dbReference>
<evidence type="ECO:0000256" key="3">
    <source>
        <dbReference type="ARBA" id="ARBA00022553"/>
    </source>
</evidence>